<evidence type="ECO:0000313" key="6">
    <source>
        <dbReference type="Proteomes" id="UP000268162"/>
    </source>
</evidence>
<comment type="similarity">
    <text evidence="4">Belongs to the trans-sulfuration enzymes family.</text>
</comment>
<proteinExistence type="inferred from homology"/>
<evidence type="ECO:0000256" key="1">
    <source>
        <dbReference type="ARBA" id="ARBA00001933"/>
    </source>
</evidence>
<protein>
    <submittedName>
        <fullName evidence="5">Cys/Met metabolism PLP-dependent enzyme-domain-containing protein</fullName>
    </submittedName>
</protein>
<keyword evidence="3 4" id="KW-0663">Pyridoxal phosphate</keyword>
<dbReference type="GO" id="GO:0019346">
    <property type="term" value="P:transsulfuration"/>
    <property type="evidence" value="ECO:0007669"/>
    <property type="project" value="InterPro"/>
</dbReference>
<dbReference type="AlphaFoldDB" id="A0A4P9ZU19"/>
<dbReference type="GO" id="GO:0004124">
    <property type="term" value="F:cysteine synthase activity"/>
    <property type="evidence" value="ECO:0007669"/>
    <property type="project" value="TreeGrafter"/>
</dbReference>
<evidence type="ECO:0000313" key="5">
    <source>
        <dbReference type="EMBL" id="RKP37044.1"/>
    </source>
</evidence>
<dbReference type="SUPFAM" id="SSF53383">
    <property type="entry name" value="PLP-dependent transferases"/>
    <property type="match status" value="1"/>
</dbReference>
<dbReference type="PANTHER" id="PTHR43797">
    <property type="entry name" value="HOMOCYSTEINE/CYSTEINE SYNTHASE"/>
    <property type="match status" value="1"/>
</dbReference>
<dbReference type="Gene3D" id="3.40.640.10">
    <property type="entry name" value="Type I PLP-dependent aspartate aminotransferase-like (Major domain)"/>
    <property type="match status" value="1"/>
</dbReference>
<comment type="cofactor">
    <cofactor evidence="1 4">
        <name>pyridoxal 5'-phosphate</name>
        <dbReference type="ChEBI" id="CHEBI:597326"/>
    </cofactor>
</comment>
<dbReference type="PANTHER" id="PTHR43797:SF2">
    <property type="entry name" value="HOMOCYSTEINE_CYSTEINE SYNTHASE"/>
    <property type="match status" value="1"/>
</dbReference>
<sequence length="89" mass="9508">MSANPNDLHFETLQIHAGQEGYKNDPARARAAPIYATSSYVFDSADDAAKIFAGDKPAYLYTRVNNPTNSVFEERVAALEGGVAAVATS</sequence>
<dbReference type="InterPro" id="IPR000277">
    <property type="entry name" value="Cys/Met-Metab_PyrdxlP-dep_enz"/>
</dbReference>
<evidence type="ECO:0000256" key="2">
    <source>
        <dbReference type="ARBA" id="ARBA00022679"/>
    </source>
</evidence>
<dbReference type="GO" id="GO:0003961">
    <property type="term" value="F:O-acetylhomoserine aminocarboxypropyltransferase activity"/>
    <property type="evidence" value="ECO:0007669"/>
    <property type="project" value="TreeGrafter"/>
</dbReference>
<dbReference type="Proteomes" id="UP000268162">
    <property type="component" value="Unassembled WGS sequence"/>
</dbReference>
<dbReference type="STRING" id="215637.A0A4P9ZU19"/>
<feature type="non-terminal residue" evidence="5">
    <location>
        <position position="89"/>
    </location>
</feature>
<accession>A0A4P9ZU19</accession>
<evidence type="ECO:0000256" key="3">
    <source>
        <dbReference type="ARBA" id="ARBA00022898"/>
    </source>
</evidence>
<dbReference type="InterPro" id="IPR015421">
    <property type="entry name" value="PyrdxlP-dep_Trfase_major"/>
</dbReference>
<dbReference type="GO" id="GO:0006535">
    <property type="term" value="P:cysteine biosynthetic process from serine"/>
    <property type="evidence" value="ECO:0007669"/>
    <property type="project" value="TreeGrafter"/>
</dbReference>
<name>A0A4P9ZU19_9FUNG</name>
<evidence type="ECO:0000256" key="4">
    <source>
        <dbReference type="RuleBase" id="RU362118"/>
    </source>
</evidence>
<dbReference type="GO" id="GO:0030170">
    <property type="term" value="F:pyridoxal phosphate binding"/>
    <property type="evidence" value="ECO:0007669"/>
    <property type="project" value="InterPro"/>
</dbReference>
<dbReference type="InterPro" id="IPR015424">
    <property type="entry name" value="PyrdxlP-dep_Trfase"/>
</dbReference>
<gene>
    <name evidence="5" type="ORF">BJ085DRAFT_39927</name>
</gene>
<dbReference type="GO" id="GO:0005737">
    <property type="term" value="C:cytoplasm"/>
    <property type="evidence" value="ECO:0007669"/>
    <property type="project" value="TreeGrafter"/>
</dbReference>
<dbReference type="InterPro" id="IPR006235">
    <property type="entry name" value="OAc-hSer/O-AcSer_sulfhydrylase"/>
</dbReference>
<keyword evidence="2" id="KW-0808">Transferase</keyword>
<keyword evidence="6" id="KW-1185">Reference proteome</keyword>
<reference evidence="6" key="1">
    <citation type="journal article" date="2018" name="Nat. Microbiol.">
        <title>Leveraging single-cell genomics to expand the fungal tree of life.</title>
        <authorList>
            <person name="Ahrendt S.R."/>
            <person name="Quandt C.A."/>
            <person name="Ciobanu D."/>
            <person name="Clum A."/>
            <person name="Salamov A."/>
            <person name="Andreopoulos B."/>
            <person name="Cheng J.F."/>
            <person name="Woyke T."/>
            <person name="Pelin A."/>
            <person name="Henrissat B."/>
            <person name="Reynolds N.K."/>
            <person name="Benny G.L."/>
            <person name="Smith M.E."/>
            <person name="James T.Y."/>
            <person name="Grigoriev I.V."/>
        </authorList>
    </citation>
    <scope>NUCLEOTIDE SEQUENCE [LARGE SCALE GENOMIC DNA]</scope>
    <source>
        <strain evidence="6">RSA 468</strain>
    </source>
</reference>
<dbReference type="GO" id="GO:0071269">
    <property type="term" value="P:L-homocysteine biosynthetic process"/>
    <property type="evidence" value="ECO:0007669"/>
    <property type="project" value="TreeGrafter"/>
</dbReference>
<organism evidence="5 6">
    <name type="scientific">Dimargaris cristalligena</name>
    <dbReference type="NCBI Taxonomy" id="215637"/>
    <lineage>
        <taxon>Eukaryota</taxon>
        <taxon>Fungi</taxon>
        <taxon>Fungi incertae sedis</taxon>
        <taxon>Zoopagomycota</taxon>
        <taxon>Kickxellomycotina</taxon>
        <taxon>Dimargaritomycetes</taxon>
        <taxon>Dimargaritales</taxon>
        <taxon>Dimargaritaceae</taxon>
        <taxon>Dimargaris</taxon>
    </lineage>
</organism>
<dbReference type="EMBL" id="ML002551">
    <property type="protein sequence ID" value="RKP37044.1"/>
    <property type="molecule type" value="Genomic_DNA"/>
</dbReference>
<dbReference type="Pfam" id="PF01053">
    <property type="entry name" value="Cys_Met_Meta_PP"/>
    <property type="match status" value="1"/>
</dbReference>